<dbReference type="AlphaFoldDB" id="A0A8J3W4C8"/>
<evidence type="ECO:0000256" key="7">
    <source>
        <dbReference type="SAM" id="Phobius"/>
    </source>
</evidence>
<dbReference type="SUPFAM" id="SSF144091">
    <property type="entry name" value="Rhomboid-like"/>
    <property type="match status" value="1"/>
</dbReference>
<feature type="transmembrane region" description="Helical" evidence="7">
    <location>
        <begin position="163"/>
        <end position="181"/>
    </location>
</feature>
<dbReference type="GO" id="GO:0008270">
    <property type="term" value="F:zinc ion binding"/>
    <property type="evidence" value="ECO:0007669"/>
    <property type="project" value="InterPro"/>
</dbReference>
<evidence type="ECO:0000313" key="10">
    <source>
        <dbReference type="EMBL" id="GIH75243.1"/>
    </source>
</evidence>
<evidence type="ECO:0000256" key="2">
    <source>
        <dbReference type="ARBA" id="ARBA00009045"/>
    </source>
</evidence>
<feature type="transmembrane region" description="Helical" evidence="7">
    <location>
        <begin position="130"/>
        <end position="151"/>
    </location>
</feature>
<evidence type="ECO:0000259" key="8">
    <source>
        <dbReference type="Pfam" id="PF00643"/>
    </source>
</evidence>
<keyword evidence="5 7" id="KW-1133">Transmembrane helix</keyword>
<feature type="transmembrane region" description="Helical" evidence="7">
    <location>
        <begin position="211"/>
        <end position="231"/>
    </location>
</feature>
<keyword evidence="3 7" id="KW-0812">Transmembrane</keyword>
<reference evidence="10 11" key="1">
    <citation type="submission" date="2021-01" db="EMBL/GenBank/DDBJ databases">
        <title>Whole genome shotgun sequence of Planobispora longispora NBRC 13918.</title>
        <authorList>
            <person name="Komaki H."/>
            <person name="Tamura T."/>
        </authorList>
    </citation>
    <scope>NUCLEOTIDE SEQUENCE [LARGE SCALE GENOMIC DNA]</scope>
    <source>
        <strain evidence="10 11">NBRC 13918</strain>
    </source>
</reference>
<dbReference type="InterPro" id="IPR022764">
    <property type="entry name" value="Peptidase_S54_rhomboid_dom"/>
</dbReference>
<dbReference type="Proteomes" id="UP000616724">
    <property type="component" value="Unassembled WGS sequence"/>
</dbReference>
<keyword evidence="6 7" id="KW-0472">Membrane</keyword>
<dbReference type="RefSeq" id="WP_203889936.1">
    <property type="nucleotide sequence ID" value="NZ_BOOH01000015.1"/>
</dbReference>
<evidence type="ECO:0000256" key="3">
    <source>
        <dbReference type="ARBA" id="ARBA00022692"/>
    </source>
</evidence>
<evidence type="ECO:0000256" key="1">
    <source>
        <dbReference type="ARBA" id="ARBA00004141"/>
    </source>
</evidence>
<comment type="similarity">
    <text evidence="2">Belongs to the peptidase S54 family.</text>
</comment>
<evidence type="ECO:0000256" key="4">
    <source>
        <dbReference type="ARBA" id="ARBA00022801"/>
    </source>
</evidence>
<dbReference type="InterPro" id="IPR000315">
    <property type="entry name" value="Znf_B-box"/>
</dbReference>
<dbReference type="GO" id="GO:0016020">
    <property type="term" value="C:membrane"/>
    <property type="evidence" value="ECO:0007669"/>
    <property type="project" value="UniProtKB-SubCell"/>
</dbReference>
<name>A0A8J3W4C8_9ACTN</name>
<feature type="transmembrane region" description="Helical" evidence="7">
    <location>
        <begin position="267"/>
        <end position="285"/>
    </location>
</feature>
<dbReference type="GO" id="GO:0004252">
    <property type="term" value="F:serine-type endopeptidase activity"/>
    <property type="evidence" value="ECO:0007669"/>
    <property type="project" value="InterPro"/>
</dbReference>
<feature type="domain" description="Peptidase S54 rhomboid" evidence="9">
    <location>
        <begin position="115"/>
        <end position="252"/>
    </location>
</feature>
<dbReference type="Gene3D" id="1.20.1540.10">
    <property type="entry name" value="Rhomboid-like"/>
    <property type="match status" value="1"/>
</dbReference>
<dbReference type="InterPro" id="IPR050925">
    <property type="entry name" value="Rhomboid_protease_S54"/>
</dbReference>
<protein>
    <submittedName>
        <fullName evidence="10">Rhomboid family intramembrane serine protease</fullName>
    </submittedName>
</protein>
<sequence length="299" mass="32310">MTSQPPGEPGTQAVPTCYRHPDREAHVRCQRCERPICPDCMRDASVGFQCPECVAEGNKSVRQARSVFGGGAVAAPRVTWALLIVNVLAYFVETIATQQVVSRFAMEAGFVAYRHEWWRLITGAFLHSPLSSGGFALTHILFNMWALYAIGPELERRLGSARFLALYLLSALGGSVAVYLLSAAPVVGASGAIYGLFGALFVVGRRLGYDVRGVIWLIGLNVVITFTIPGISWQGHLGGLVIGAVVSAILVYAPARNRNAVQWAGCAAVLLVLIAMVLLLPPFVFNDFHGIPDFYGYRG</sequence>
<feature type="domain" description="B box-type" evidence="8">
    <location>
        <begin position="14"/>
        <end position="41"/>
    </location>
</feature>
<comment type="caution">
    <text evidence="10">The sequence shown here is derived from an EMBL/GenBank/DDBJ whole genome shotgun (WGS) entry which is preliminary data.</text>
</comment>
<dbReference type="InterPro" id="IPR035952">
    <property type="entry name" value="Rhomboid-like_sf"/>
</dbReference>
<comment type="subcellular location">
    <subcellularLocation>
        <location evidence="1">Membrane</location>
        <topology evidence="1">Multi-pass membrane protein</topology>
    </subcellularLocation>
</comment>
<evidence type="ECO:0000259" key="9">
    <source>
        <dbReference type="Pfam" id="PF01694"/>
    </source>
</evidence>
<keyword evidence="10" id="KW-0645">Protease</keyword>
<dbReference type="Pfam" id="PF01694">
    <property type="entry name" value="Rhomboid"/>
    <property type="match status" value="1"/>
</dbReference>
<proteinExistence type="inferred from homology"/>
<dbReference type="PANTHER" id="PTHR43731">
    <property type="entry name" value="RHOMBOID PROTEASE"/>
    <property type="match status" value="1"/>
</dbReference>
<keyword evidence="11" id="KW-1185">Reference proteome</keyword>
<evidence type="ECO:0000256" key="5">
    <source>
        <dbReference type="ARBA" id="ARBA00022989"/>
    </source>
</evidence>
<evidence type="ECO:0000256" key="6">
    <source>
        <dbReference type="ARBA" id="ARBA00023136"/>
    </source>
</evidence>
<gene>
    <name evidence="10" type="ORF">Plo01_16720</name>
</gene>
<feature type="transmembrane region" description="Helical" evidence="7">
    <location>
        <begin position="187"/>
        <end position="204"/>
    </location>
</feature>
<evidence type="ECO:0000313" key="11">
    <source>
        <dbReference type="Proteomes" id="UP000616724"/>
    </source>
</evidence>
<dbReference type="Pfam" id="PF00643">
    <property type="entry name" value="zf-B_box"/>
    <property type="match status" value="1"/>
</dbReference>
<feature type="transmembrane region" description="Helical" evidence="7">
    <location>
        <begin position="237"/>
        <end position="255"/>
    </location>
</feature>
<accession>A0A8J3W4C8</accession>
<organism evidence="10 11">
    <name type="scientific">Planobispora longispora</name>
    <dbReference type="NCBI Taxonomy" id="28887"/>
    <lineage>
        <taxon>Bacteria</taxon>
        <taxon>Bacillati</taxon>
        <taxon>Actinomycetota</taxon>
        <taxon>Actinomycetes</taxon>
        <taxon>Streptosporangiales</taxon>
        <taxon>Streptosporangiaceae</taxon>
        <taxon>Planobispora</taxon>
    </lineage>
</organism>
<dbReference type="GO" id="GO:0006508">
    <property type="term" value="P:proteolysis"/>
    <property type="evidence" value="ECO:0007669"/>
    <property type="project" value="UniProtKB-KW"/>
</dbReference>
<dbReference type="PANTHER" id="PTHR43731:SF14">
    <property type="entry name" value="PRESENILIN-ASSOCIATED RHOMBOID-LIKE PROTEIN, MITOCHONDRIAL"/>
    <property type="match status" value="1"/>
</dbReference>
<dbReference type="EMBL" id="BOOH01000015">
    <property type="protein sequence ID" value="GIH75243.1"/>
    <property type="molecule type" value="Genomic_DNA"/>
</dbReference>
<keyword evidence="4" id="KW-0378">Hydrolase</keyword>